<dbReference type="Proteomes" id="UP000295525">
    <property type="component" value="Unassembled WGS sequence"/>
</dbReference>
<sequence>MSPEEFSIALKALDWKQSDFCRMAGVNKSTPSRWMTLDSPIPDWVPKFLGMGLEVKRLHDTYVLPPKAGKKSDA</sequence>
<evidence type="ECO:0000313" key="2">
    <source>
        <dbReference type="Proteomes" id="UP000295525"/>
    </source>
</evidence>
<evidence type="ECO:0000313" key="1">
    <source>
        <dbReference type="EMBL" id="TCT09471.1"/>
    </source>
</evidence>
<dbReference type="OrthoDB" id="8909341at2"/>
<keyword evidence="2" id="KW-1185">Reference proteome</keyword>
<name>A0A4R3M7K9_9BURK</name>
<organism evidence="1 2">
    <name type="scientific">Paralcaligenes ureilyticus</name>
    <dbReference type="NCBI Taxonomy" id="627131"/>
    <lineage>
        <taxon>Bacteria</taxon>
        <taxon>Pseudomonadati</taxon>
        <taxon>Pseudomonadota</taxon>
        <taxon>Betaproteobacteria</taxon>
        <taxon>Burkholderiales</taxon>
        <taxon>Alcaligenaceae</taxon>
        <taxon>Paralcaligenes</taxon>
    </lineage>
</organism>
<accession>A0A4R3M7K9</accession>
<gene>
    <name evidence="1" type="ORF">EDC26_10389</name>
</gene>
<protein>
    <submittedName>
        <fullName evidence="1">Uncharacterized protein</fullName>
    </submittedName>
</protein>
<proteinExistence type="predicted"/>
<dbReference type="AlphaFoldDB" id="A0A4R3M7K9"/>
<dbReference type="EMBL" id="SMAJ01000003">
    <property type="protein sequence ID" value="TCT09471.1"/>
    <property type="molecule type" value="Genomic_DNA"/>
</dbReference>
<reference evidence="1 2" key="1">
    <citation type="submission" date="2019-03" db="EMBL/GenBank/DDBJ databases">
        <title>Genomic Encyclopedia of Type Strains, Phase IV (KMG-IV): sequencing the most valuable type-strain genomes for metagenomic binning, comparative biology and taxonomic classification.</title>
        <authorList>
            <person name="Goeker M."/>
        </authorList>
    </citation>
    <scope>NUCLEOTIDE SEQUENCE [LARGE SCALE GENOMIC DNA]</scope>
    <source>
        <strain evidence="1 2">DSM 24591</strain>
    </source>
</reference>
<dbReference type="RefSeq" id="WP_132580197.1">
    <property type="nucleotide sequence ID" value="NZ_SMAJ01000003.1"/>
</dbReference>
<comment type="caution">
    <text evidence="1">The sequence shown here is derived from an EMBL/GenBank/DDBJ whole genome shotgun (WGS) entry which is preliminary data.</text>
</comment>